<evidence type="ECO:0000256" key="3">
    <source>
        <dbReference type="ARBA" id="ARBA00022692"/>
    </source>
</evidence>
<feature type="compositionally biased region" description="Pro residues" evidence="6">
    <location>
        <begin position="19"/>
        <end position="30"/>
    </location>
</feature>
<dbReference type="PANTHER" id="PTHR33885:SF3">
    <property type="entry name" value="PHAGE SHOCK PROTEIN C"/>
    <property type="match status" value="1"/>
</dbReference>
<dbReference type="AlphaFoldDB" id="A0A4Q7M948"/>
<dbReference type="EMBL" id="SGWX01000001">
    <property type="protein sequence ID" value="RZS62719.1"/>
    <property type="molecule type" value="Genomic_DNA"/>
</dbReference>
<feature type="transmembrane region" description="Helical" evidence="7">
    <location>
        <begin position="58"/>
        <end position="81"/>
    </location>
</feature>
<dbReference type="RefSeq" id="WP_130416182.1">
    <property type="nucleotide sequence ID" value="NZ_SGWX01000001.1"/>
</dbReference>
<dbReference type="InterPro" id="IPR007168">
    <property type="entry name" value="Phageshock_PspC_N"/>
</dbReference>
<dbReference type="OrthoDB" id="7359894at2"/>
<keyword evidence="2" id="KW-1003">Cell membrane</keyword>
<evidence type="ECO:0000256" key="4">
    <source>
        <dbReference type="ARBA" id="ARBA00022989"/>
    </source>
</evidence>
<feature type="domain" description="Phage shock protein PspC N-terminal" evidence="8">
    <location>
        <begin position="28"/>
        <end position="84"/>
    </location>
</feature>
<keyword evidence="10" id="KW-1185">Reference proteome</keyword>
<accession>A0A4Q7M948</accession>
<comment type="subcellular location">
    <subcellularLocation>
        <location evidence="1">Cell membrane</location>
        <topology evidence="1">Single-pass membrane protein</topology>
    </subcellularLocation>
</comment>
<protein>
    <submittedName>
        <fullName evidence="9">Phage shock protein C (PspC) family protein</fullName>
    </submittedName>
</protein>
<evidence type="ECO:0000256" key="1">
    <source>
        <dbReference type="ARBA" id="ARBA00004162"/>
    </source>
</evidence>
<evidence type="ECO:0000313" key="10">
    <source>
        <dbReference type="Proteomes" id="UP000293852"/>
    </source>
</evidence>
<dbReference type="PANTHER" id="PTHR33885">
    <property type="entry name" value="PHAGE SHOCK PROTEIN C"/>
    <property type="match status" value="1"/>
</dbReference>
<evidence type="ECO:0000256" key="7">
    <source>
        <dbReference type="SAM" id="Phobius"/>
    </source>
</evidence>
<gene>
    <name evidence="9" type="ORF">EV386_3066</name>
</gene>
<feature type="compositionally biased region" description="Polar residues" evidence="6">
    <location>
        <begin position="1"/>
        <end position="12"/>
    </location>
</feature>
<keyword evidence="5 7" id="KW-0472">Membrane</keyword>
<evidence type="ECO:0000259" key="8">
    <source>
        <dbReference type="Pfam" id="PF04024"/>
    </source>
</evidence>
<feature type="region of interest" description="Disordered" evidence="6">
    <location>
        <begin position="95"/>
        <end position="114"/>
    </location>
</feature>
<dbReference type="InterPro" id="IPR052027">
    <property type="entry name" value="PspC"/>
</dbReference>
<keyword evidence="3 7" id="KW-0812">Transmembrane</keyword>
<dbReference type="Pfam" id="PF04024">
    <property type="entry name" value="PspC"/>
    <property type="match status" value="1"/>
</dbReference>
<dbReference type="Proteomes" id="UP000293852">
    <property type="component" value="Unassembled WGS sequence"/>
</dbReference>
<name>A0A4Q7M948_9MICO</name>
<evidence type="ECO:0000313" key="9">
    <source>
        <dbReference type="EMBL" id="RZS62719.1"/>
    </source>
</evidence>
<evidence type="ECO:0000256" key="2">
    <source>
        <dbReference type="ARBA" id="ARBA00022475"/>
    </source>
</evidence>
<dbReference type="GO" id="GO:0005886">
    <property type="term" value="C:plasma membrane"/>
    <property type="evidence" value="ECO:0007669"/>
    <property type="project" value="UniProtKB-SubCell"/>
</dbReference>
<evidence type="ECO:0000256" key="6">
    <source>
        <dbReference type="SAM" id="MobiDB-lite"/>
    </source>
</evidence>
<reference evidence="9 10" key="1">
    <citation type="submission" date="2019-02" db="EMBL/GenBank/DDBJ databases">
        <title>Sequencing the genomes of 1000 actinobacteria strains.</title>
        <authorList>
            <person name="Klenk H.-P."/>
        </authorList>
    </citation>
    <scope>NUCLEOTIDE SEQUENCE [LARGE SCALE GENOMIC DNA]</scope>
    <source>
        <strain evidence="9 10">DSM 16932</strain>
    </source>
</reference>
<comment type="caution">
    <text evidence="9">The sequence shown here is derived from an EMBL/GenBank/DDBJ whole genome shotgun (WGS) entry which is preliminary data.</text>
</comment>
<organism evidence="9 10">
    <name type="scientific">Xylanimonas ulmi</name>
    <dbReference type="NCBI Taxonomy" id="228973"/>
    <lineage>
        <taxon>Bacteria</taxon>
        <taxon>Bacillati</taxon>
        <taxon>Actinomycetota</taxon>
        <taxon>Actinomycetes</taxon>
        <taxon>Micrococcales</taxon>
        <taxon>Promicromonosporaceae</taxon>
        <taxon>Xylanimonas</taxon>
    </lineage>
</organism>
<sequence length="114" mass="12488">MSTPTPNPQTSDSSQYAYAPPPPRPSPPFYRPTQGRMIGGVCAAVADYFGWERTVVRLLTVASIFLPGPQVLAYIVLWLLVPSEERFWARRAASQPGAPYSAPAHPTTYPTQTP</sequence>
<evidence type="ECO:0000256" key="5">
    <source>
        <dbReference type="ARBA" id="ARBA00023136"/>
    </source>
</evidence>
<feature type="region of interest" description="Disordered" evidence="6">
    <location>
        <begin position="1"/>
        <end position="32"/>
    </location>
</feature>
<keyword evidence="4 7" id="KW-1133">Transmembrane helix</keyword>
<proteinExistence type="predicted"/>